<dbReference type="InterPro" id="IPR001138">
    <property type="entry name" value="Zn2Cys6_DnaBD"/>
</dbReference>
<dbReference type="SMART" id="SM00066">
    <property type="entry name" value="GAL4"/>
    <property type="match status" value="1"/>
</dbReference>
<feature type="region of interest" description="Disordered" evidence="2">
    <location>
        <begin position="54"/>
        <end position="102"/>
    </location>
</feature>
<organism evidence="4 5">
    <name type="scientific">Gigaspora margarita</name>
    <dbReference type="NCBI Taxonomy" id="4874"/>
    <lineage>
        <taxon>Eukaryota</taxon>
        <taxon>Fungi</taxon>
        <taxon>Fungi incertae sedis</taxon>
        <taxon>Mucoromycota</taxon>
        <taxon>Glomeromycotina</taxon>
        <taxon>Glomeromycetes</taxon>
        <taxon>Diversisporales</taxon>
        <taxon>Gigasporaceae</taxon>
        <taxon>Gigaspora</taxon>
    </lineage>
</organism>
<feature type="compositionally biased region" description="Basic residues" evidence="2">
    <location>
        <begin position="57"/>
        <end position="68"/>
    </location>
</feature>
<dbReference type="Proteomes" id="UP000789901">
    <property type="component" value="Unassembled WGS sequence"/>
</dbReference>
<evidence type="ECO:0000259" key="3">
    <source>
        <dbReference type="PROSITE" id="PS50048"/>
    </source>
</evidence>
<proteinExistence type="predicted"/>
<keyword evidence="5" id="KW-1185">Reference proteome</keyword>
<dbReference type="InterPro" id="IPR050797">
    <property type="entry name" value="Carb_Metab_Trans_Reg"/>
</dbReference>
<dbReference type="EMBL" id="CAJVQB010000455">
    <property type="protein sequence ID" value="CAG8490333.1"/>
    <property type="molecule type" value="Genomic_DNA"/>
</dbReference>
<reference evidence="4 5" key="1">
    <citation type="submission" date="2021-06" db="EMBL/GenBank/DDBJ databases">
        <authorList>
            <person name="Kallberg Y."/>
            <person name="Tangrot J."/>
            <person name="Rosling A."/>
        </authorList>
    </citation>
    <scope>NUCLEOTIDE SEQUENCE [LARGE SCALE GENOMIC DNA]</scope>
    <source>
        <strain evidence="4 5">120-4 pot B 10/14</strain>
    </source>
</reference>
<dbReference type="CDD" id="cd00067">
    <property type="entry name" value="GAL4"/>
    <property type="match status" value="1"/>
</dbReference>
<dbReference type="PROSITE" id="PS00463">
    <property type="entry name" value="ZN2_CY6_FUNGAL_1"/>
    <property type="match status" value="1"/>
</dbReference>
<evidence type="ECO:0000313" key="4">
    <source>
        <dbReference type="EMBL" id="CAG8490333.1"/>
    </source>
</evidence>
<dbReference type="Gene3D" id="4.10.240.10">
    <property type="entry name" value="Zn(2)-C6 fungal-type DNA-binding domain"/>
    <property type="match status" value="1"/>
</dbReference>
<dbReference type="SUPFAM" id="SSF57701">
    <property type="entry name" value="Zn2/Cys6 DNA-binding domain"/>
    <property type="match status" value="1"/>
</dbReference>
<keyword evidence="1" id="KW-0539">Nucleus</keyword>
<feature type="domain" description="Zn(2)-C6 fungal-type" evidence="3">
    <location>
        <begin position="18"/>
        <end position="50"/>
    </location>
</feature>
<gene>
    <name evidence="4" type="ORF">GMARGA_LOCUS1688</name>
</gene>
<dbReference type="PROSITE" id="PS50048">
    <property type="entry name" value="ZN2_CY6_FUNGAL_2"/>
    <property type="match status" value="1"/>
</dbReference>
<dbReference type="Pfam" id="PF00172">
    <property type="entry name" value="Zn_clus"/>
    <property type="match status" value="1"/>
</dbReference>
<dbReference type="InterPro" id="IPR036864">
    <property type="entry name" value="Zn2-C6_fun-type_DNA-bd_sf"/>
</dbReference>
<dbReference type="PANTHER" id="PTHR31668">
    <property type="entry name" value="GLUCOSE TRANSPORT TRANSCRIPTION REGULATOR RGT1-RELATED-RELATED"/>
    <property type="match status" value="1"/>
</dbReference>
<evidence type="ECO:0000256" key="2">
    <source>
        <dbReference type="SAM" id="MobiDB-lite"/>
    </source>
</evidence>
<protein>
    <submittedName>
        <fullName evidence="4">36858_t:CDS:1</fullName>
    </submittedName>
</protein>
<evidence type="ECO:0000256" key="1">
    <source>
        <dbReference type="ARBA" id="ARBA00023242"/>
    </source>
</evidence>
<comment type="caution">
    <text evidence="4">The sequence shown here is derived from an EMBL/GenBank/DDBJ whole genome shotgun (WGS) entry which is preliminary data.</text>
</comment>
<evidence type="ECO:0000313" key="5">
    <source>
        <dbReference type="Proteomes" id="UP000789901"/>
    </source>
</evidence>
<name>A0ABM8W026_GIGMA</name>
<sequence>MAPTLSSLQKYRYNVTKACDSCRQLKIRCKKLTQSNNCDVCIKRHQECTYNAQPAKRGPKFKNNPKKRPTSDIDSSSNEQQDDKSDRDSTLSQDDEPYRDSNLFQEDEPLCGLIFGEMYRGLIFDELYCFDALYRGLNTSPGECKLFEEIFEKEQLEILSSTSSKPCPYENIEGHYCHRGCIVRRNY</sequence>
<accession>A0ABM8W026</accession>